<sequence>MRIKNKFSLISLECLQVNLIIPFYKKKRKIIDNHFFIFRRFNSSDKIYSLDKNCNNLSFQYKNDINHIDDKNELNHNFIGKKTNFLNKQTSENKKNVLQNKNDNEYKDFHSGRGNDDDKISNNFFFSDDTHEYKNNETNYTFNDNTHEYINSETNDAITDNNYEYTNDEYNEDVDDDLDTLLLTNNLNSSLIGELWHASANSIYKNNKKLDVHDENKNKEQINDIAKTSTNIIKQIDNGIQTNMDITQKHDNRKCKENFSNLFVNEIYEKEEKETQKMKEYLEQHEEHFSMFRNSILCKLRIAEELSRNGNHSSKENINTYNKNKEEHYKNLIDSINNTNNPNMNLNNNHYHNNNKKKKKNYFYPMNNNINYDHVETIRILDIDNIPCNILNNLFAYNIVKNCSAELCLKIISRLGMYRDKYSQISYENMINYLGQVLNCSKNAEIIALFSRCYETISIPFLVNYVRKYGTFSRAFIVNMYDKYSKKRLFDFVRYENNMGIRKLPNILTHPYHLSSYTKLLGECSAKKDMYVQLKILGHIPDTSQITQENKSQEEIDYLMNAKKVSNKKIDNINNIDLIQDETKKKKKKSTKFIERPKIYDIILSSEYTGLSIEHFMDQQKKIEHDKNSKNVMKTLPNKDIRIEDDILHNDFIINDELDKENKKKIIINNKQNGDILNVNNNNNKKEYIQSTYNMNNLNIKENQQNEENVHYNNNENTNFILDDDCDIYIYKRFNKLNNSSFKMQTTLVKTEISDENKQNNEIDLYINKGQYFQEIDKDQNNKSLWKLPWNSIKKDSFYFKGRFFKILPNEGWSEIKELSKNYIKPKRRRTQHCIKRQRILQKKIKVNLFKKKILENYNKMKKQKNEIK</sequence>
<dbReference type="Proteomes" id="UP000831156">
    <property type="component" value="Chromosome 8"/>
</dbReference>
<name>A0ABY1UKX3_9APIC</name>
<keyword evidence="2" id="KW-1185">Reference proteome</keyword>
<accession>A0ABY1UKX3</accession>
<protein>
    <submittedName>
        <fullName evidence="1">Uncharacterized protein</fullName>
    </submittedName>
</protein>
<proteinExistence type="predicted"/>
<evidence type="ECO:0000313" key="1">
    <source>
        <dbReference type="EMBL" id="SOV13350.1"/>
    </source>
</evidence>
<organism evidence="1 2">
    <name type="scientific">Plasmodium gaboni</name>
    <dbReference type="NCBI Taxonomy" id="647221"/>
    <lineage>
        <taxon>Eukaryota</taxon>
        <taxon>Sar</taxon>
        <taxon>Alveolata</taxon>
        <taxon>Apicomplexa</taxon>
        <taxon>Aconoidasida</taxon>
        <taxon>Haemosporida</taxon>
        <taxon>Plasmodiidae</taxon>
        <taxon>Plasmodium</taxon>
        <taxon>Plasmodium (Laverania)</taxon>
    </lineage>
</organism>
<dbReference type="EMBL" id="LT969431">
    <property type="protein sequence ID" value="SOV13350.1"/>
    <property type="molecule type" value="Genomic_DNA"/>
</dbReference>
<gene>
    <name evidence="1" type="ORF">PGABG01_0809300</name>
</gene>
<evidence type="ECO:0000313" key="2">
    <source>
        <dbReference type="Proteomes" id="UP000831156"/>
    </source>
</evidence>
<reference evidence="1" key="1">
    <citation type="submission" date="2016-09" db="EMBL/GenBank/DDBJ databases">
        <authorList>
            <consortium name="Pathogen Informatics"/>
            <person name="Sun Q."/>
            <person name="Inoue M."/>
        </authorList>
    </citation>
    <scope>NUCLEOTIDE SEQUENCE</scope>
</reference>